<comment type="caution">
    <text evidence="1">The sequence shown here is derived from an EMBL/GenBank/DDBJ whole genome shotgun (WGS) entry which is preliminary data.</text>
</comment>
<name>A0A0F8XJV5_9ZZZZ</name>
<proteinExistence type="predicted"/>
<feature type="non-terminal residue" evidence="1">
    <location>
        <position position="24"/>
    </location>
</feature>
<dbReference type="EMBL" id="LAZR01070327">
    <property type="protein sequence ID" value="KKK42429.1"/>
    <property type="molecule type" value="Genomic_DNA"/>
</dbReference>
<reference evidence="1" key="1">
    <citation type="journal article" date="2015" name="Nature">
        <title>Complex archaea that bridge the gap between prokaryotes and eukaryotes.</title>
        <authorList>
            <person name="Spang A."/>
            <person name="Saw J.H."/>
            <person name="Jorgensen S.L."/>
            <person name="Zaremba-Niedzwiedzka K."/>
            <person name="Martijn J."/>
            <person name="Lind A.E."/>
            <person name="van Eijk R."/>
            <person name="Schleper C."/>
            <person name="Guy L."/>
            <person name="Ettema T.J."/>
        </authorList>
    </citation>
    <scope>NUCLEOTIDE SEQUENCE</scope>
</reference>
<accession>A0A0F8XJV5</accession>
<sequence length="24" mass="2898">MNLEEDLNRLSLDYPKLAKFLIDF</sequence>
<dbReference type="AlphaFoldDB" id="A0A0F8XJV5"/>
<gene>
    <name evidence="1" type="ORF">LCGC14_1849290</name>
</gene>
<organism evidence="1">
    <name type="scientific">marine sediment metagenome</name>
    <dbReference type="NCBI Taxonomy" id="412755"/>
    <lineage>
        <taxon>unclassified sequences</taxon>
        <taxon>metagenomes</taxon>
        <taxon>ecological metagenomes</taxon>
    </lineage>
</organism>
<evidence type="ECO:0000313" key="1">
    <source>
        <dbReference type="EMBL" id="KKK42429.1"/>
    </source>
</evidence>
<protein>
    <submittedName>
        <fullName evidence="1">Uncharacterized protein</fullName>
    </submittedName>
</protein>